<gene>
    <name evidence="2" type="ORF">C8F04DRAFT_1267200</name>
</gene>
<feature type="compositionally biased region" description="Polar residues" evidence="1">
    <location>
        <begin position="187"/>
        <end position="196"/>
    </location>
</feature>
<keyword evidence="3" id="KW-1185">Reference proteome</keyword>
<proteinExistence type="predicted"/>
<evidence type="ECO:0000313" key="3">
    <source>
        <dbReference type="Proteomes" id="UP001218188"/>
    </source>
</evidence>
<evidence type="ECO:0000313" key="2">
    <source>
        <dbReference type="EMBL" id="KAJ7027287.1"/>
    </source>
</evidence>
<name>A0AAD6SHJ5_9AGAR</name>
<evidence type="ECO:0000256" key="1">
    <source>
        <dbReference type="SAM" id="MobiDB-lite"/>
    </source>
</evidence>
<feature type="compositionally biased region" description="Polar residues" evidence="1">
    <location>
        <begin position="101"/>
        <end position="113"/>
    </location>
</feature>
<protein>
    <submittedName>
        <fullName evidence="2">Uncharacterized protein</fullName>
    </submittedName>
</protein>
<dbReference type="EMBL" id="JARJCM010000126">
    <property type="protein sequence ID" value="KAJ7027287.1"/>
    <property type="molecule type" value="Genomic_DNA"/>
</dbReference>
<reference evidence="2" key="1">
    <citation type="submission" date="2023-03" db="EMBL/GenBank/DDBJ databases">
        <title>Massive genome expansion in bonnet fungi (Mycena s.s.) driven by repeated elements and novel gene families across ecological guilds.</title>
        <authorList>
            <consortium name="Lawrence Berkeley National Laboratory"/>
            <person name="Harder C.B."/>
            <person name="Miyauchi S."/>
            <person name="Viragh M."/>
            <person name="Kuo A."/>
            <person name="Thoen E."/>
            <person name="Andreopoulos B."/>
            <person name="Lu D."/>
            <person name="Skrede I."/>
            <person name="Drula E."/>
            <person name="Henrissat B."/>
            <person name="Morin E."/>
            <person name="Kohler A."/>
            <person name="Barry K."/>
            <person name="LaButti K."/>
            <person name="Morin E."/>
            <person name="Salamov A."/>
            <person name="Lipzen A."/>
            <person name="Mereny Z."/>
            <person name="Hegedus B."/>
            <person name="Baldrian P."/>
            <person name="Stursova M."/>
            <person name="Weitz H."/>
            <person name="Taylor A."/>
            <person name="Grigoriev I.V."/>
            <person name="Nagy L.G."/>
            <person name="Martin F."/>
            <person name="Kauserud H."/>
        </authorList>
    </citation>
    <scope>NUCLEOTIDE SEQUENCE</scope>
    <source>
        <strain evidence="2">CBHHK200</strain>
    </source>
</reference>
<dbReference type="AlphaFoldDB" id="A0AAD6SHJ5"/>
<organism evidence="2 3">
    <name type="scientific">Mycena alexandri</name>
    <dbReference type="NCBI Taxonomy" id="1745969"/>
    <lineage>
        <taxon>Eukaryota</taxon>
        <taxon>Fungi</taxon>
        <taxon>Dikarya</taxon>
        <taxon>Basidiomycota</taxon>
        <taxon>Agaricomycotina</taxon>
        <taxon>Agaricomycetes</taxon>
        <taxon>Agaricomycetidae</taxon>
        <taxon>Agaricales</taxon>
        <taxon>Marasmiineae</taxon>
        <taxon>Mycenaceae</taxon>
        <taxon>Mycena</taxon>
    </lineage>
</organism>
<comment type="caution">
    <text evidence="2">The sequence shown here is derived from an EMBL/GenBank/DDBJ whole genome shotgun (WGS) entry which is preliminary data.</text>
</comment>
<feature type="region of interest" description="Disordered" evidence="1">
    <location>
        <begin position="59"/>
        <end position="196"/>
    </location>
</feature>
<accession>A0AAD6SHJ5</accession>
<sequence>MPPTLFLSSSIRNTLLDNFFAIKSETDLPPLLQSWSFHANHTHSLYERVATIQATIADGRKKKLKQKSATTKAPSRPTRKRRRKVSSDDEESEYDNYYGPTVQSTSGLPPRQSTRPRKQRHTAAAEDDSDSDSTFPEVLAPPPPKSRQQRVRAALQPLVNRPKPKPASAADIAKDFGPVYRPRVRRGTQNLEPQDV</sequence>
<dbReference type="Proteomes" id="UP001218188">
    <property type="component" value="Unassembled WGS sequence"/>
</dbReference>